<evidence type="ECO:0000313" key="1">
    <source>
        <dbReference type="EMBL" id="ADI01086.1"/>
    </source>
</evidence>
<gene>
    <name evidence="1" type="ordered locus">Slip_0300</name>
</gene>
<proteinExistence type="predicted"/>
<dbReference type="HOGENOM" id="CLU_549712_0_0_9"/>
<dbReference type="AlphaFoldDB" id="D7CJX2"/>
<evidence type="ECO:0000313" key="2">
    <source>
        <dbReference type="Proteomes" id="UP000000378"/>
    </source>
</evidence>
<protein>
    <submittedName>
        <fullName evidence="1">Uncharacterized protein</fullName>
    </submittedName>
</protein>
<keyword evidence="2" id="KW-1185">Reference proteome</keyword>
<reference evidence="1 2" key="2">
    <citation type="journal article" date="2010" name="Stand. Genomic Sci.">
        <title>Complete genome sequence of Syntrophothermus lipocalidus type strain (TGB-C1).</title>
        <authorList>
            <person name="Djao O.D."/>
            <person name="Zhang X."/>
            <person name="Lucas S."/>
            <person name="Lapidus A."/>
            <person name="Del Rio T.G."/>
            <person name="Nolan M."/>
            <person name="Tice H."/>
            <person name="Cheng J.F."/>
            <person name="Han C."/>
            <person name="Tapia R."/>
            <person name="Goodwin L."/>
            <person name="Pitluck S."/>
            <person name="Liolios K."/>
            <person name="Ivanova N."/>
            <person name="Mavromatis K."/>
            <person name="Mikhailova N."/>
            <person name="Ovchinnikova G."/>
            <person name="Pati A."/>
            <person name="Brambilla E."/>
            <person name="Chen A."/>
            <person name="Palaniappan K."/>
            <person name="Land M."/>
            <person name="Hauser L."/>
            <person name="Chang Y.J."/>
            <person name="Jeffries C.D."/>
            <person name="Rohde M."/>
            <person name="Sikorski J."/>
            <person name="Spring S."/>
            <person name="Goker M."/>
            <person name="Detter J.C."/>
            <person name="Woyke T."/>
            <person name="Bristow J."/>
            <person name="Eisen J.A."/>
            <person name="Markowitz V."/>
            <person name="Hugenholtz P."/>
            <person name="Kyrpides N.C."/>
            <person name="Klenk H.P."/>
        </authorList>
    </citation>
    <scope>NUCLEOTIDE SEQUENCE [LARGE SCALE GENOMIC DNA]</scope>
    <source>
        <strain evidence="2">DSM 12680 / TGB-C1</strain>
    </source>
</reference>
<dbReference type="KEGG" id="slp:Slip_0300"/>
<dbReference type="RefSeq" id="WP_013174488.1">
    <property type="nucleotide sequence ID" value="NC_014220.1"/>
</dbReference>
<dbReference type="STRING" id="643648.Slip_0300"/>
<dbReference type="Proteomes" id="UP000000378">
    <property type="component" value="Chromosome"/>
</dbReference>
<dbReference type="eggNOG" id="ENOG5030GSA">
    <property type="taxonomic scope" value="Bacteria"/>
</dbReference>
<organism evidence="1 2">
    <name type="scientific">Syntrophothermus lipocalidus (strain DSM 12680 / TGB-C1)</name>
    <dbReference type="NCBI Taxonomy" id="643648"/>
    <lineage>
        <taxon>Bacteria</taxon>
        <taxon>Bacillati</taxon>
        <taxon>Bacillota</taxon>
        <taxon>Clostridia</taxon>
        <taxon>Eubacteriales</taxon>
        <taxon>Syntrophomonadaceae</taxon>
        <taxon>Syntrophothermus</taxon>
    </lineage>
</organism>
<dbReference type="EMBL" id="CP002048">
    <property type="protein sequence ID" value="ADI01086.1"/>
    <property type="molecule type" value="Genomic_DNA"/>
</dbReference>
<name>D7CJX2_SYNLT</name>
<sequence length="493" mass="57398">MTIGLKDIVKSVASIGPNEDIFAYWSRELEGRKRVRSLISKGARLELEIDRDVLDFLFRVLCLSQSQRLLYRVLWDYSDQMAVIRWLGDRSEGFRLRFLQQLAELWPQKDGRGRRDFLINIYTPALTDAYRRLLAGFDSKDIDYLISRTANPELRRLLREEKEKIEIRARESRLGVAIHKVRARDLDCIFGNKTELAKSLLSSLEQAEAELYEHPYRVDRLLKLCECCVRLFELGWIEDSLVLTVETYSDFMERGRLQGREAVRVYRRLDRLARAVIPVYCLLEFGENLGREVEKLYRSCLSQLVVENASLAYLELYERLQEARSTPSVYPRSEVERFCLRLAKTRPDDAIIKCLKGREREGVDIEGCMQAVGERMKSRPHEAFVIMEFVRLVVMPGLDVRRKSKVGESMLTRYLDLWGWVPNVRFMNREIAESLSAVAKGETRRQVFDVLRWTEAFANRDNQLYSNKKELVRGKGSKAALQAFLGRVLGVTD</sequence>
<dbReference type="OrthoDB" id="2078200at2"/>
<accession>D7CJX2</accession>
<reference evidence="2" key="1">
    <citation type="journal article" date="2010" name="Stand. Genomic Sci.">
        <title>Complete genome sequence of Syntrophothermus lipocalidus type strain (TGB-C1T).</title>
        <authorList>
            <consortium name="US DOE Joint Genome Institute (JGI-PGF)"/>
            <person name="Djao O."/>
            <person name="Zhang X."/>
            <person name="Lucas S."/>
            <person name="Lapidus A."/>
            <person name="Glavina Del Rio T."/>
            <person name="Nolan M."/>
            <person name="Tice H."/>
            <person name="Cheng J."/>
            <person name="Han C."/>
            <person name="Tapia R."/>
            <person name="Goodwin L."/>
            <person name="Pitluck S."/>
            <person name="Liolios K."/>
            <person name="Ivanova N."/>
            <person name="Mavromatis K."/>
            <person name="Mikhailova N."/>
            <person name="Ovchinnikova G."/>
            <person name="Pati A."/>
            <person name="Brambilla E."/>
            <person name="Chen A."/>
            <person name="Palaniappan K."/>
            <person name="Land M."/>
            <person name="Hauser L."/>
            <person name="Chang Y."/>
            <person name="Jeffries C."/>
            <person name="Rohde M."/>
            <person name="Sikorski J."/>
            <person name="Spring S."/>
            <person name="Goker M."/>
            <person name="Detter J."/>
            <person name="Woyke T."/>
            <person name="Bristow J."/>
            <person name="Eisen J."/>
            <person name="Markowitz V."/>
            <person name="Hugenholtz P."/>
            <person name="Kyrpides N."/>
            <person name="Klenk H."/>
        </authorList>
    </citation>
    <scope>NUCLEOTIDE SEQUENCE [LARGE SCALE GENOMIC DNA]</scope>
    <source>
        <strain evidence="2">DSM 12680 / TGB-C1</strain>
    </source>
</reference>